<feature type="transmembrane region" description="Helical" evidence="8">
    <location>
        <begin position="463"/>
        <end position="483"/>
    </location>
</feature>
<keyword evidence="3" id="KW-0813">Transport</keyword>
<sequence>MTGTGVLSSQTTKDDGTAYFANEVTKGTGSIPTRCFFVKVDLASLVLRLTVYGHQERVLGANWSWRAVLSWSSYIFFVRFHHGPLSTHPYHFMSIMSIYKRVDDYFFPDDGDQPRGARSLARTLWLLLTCSWTVFLMPVIPVAIIAGRSHWSSGVTFALNYVALLPLVGIFRYGSEILAIEAPPPCRKIWDVAVGAFTLDLEVAVIALCRGHVDLARAYIVGKIVSAILLSSGISFLVSGLRRMEDRFNQSVASTLASLLATAIVPFGILAVLSLVPGEFSDSKAVLTMSRGTSFVLLVIYALYHLFRRTHSDILDEEYNGESQTLLATRTTSRRLDFWSAVPTMAACGVLGYFCATFMLNASTSDSVPGDSFIGYCLIPLLAVLAGITKIFRYAWRQQMEVILELAAGVSIQMAFFIGPIFCLLGWAVGVPMDLKLDMFEFVTFAVSVWIFNHLIEDGKSNYMEGAMSLGLYTIEVLALYLYGRL</sequence>
<evidence type="ECO:0000256" key="1">
    <source>
        <dbReference type="ARBA" id="ARBA00004127"/>
    </source>
</evidence>
<evidence type="ECO:0000256" key="3">
    <source>
        <dbReference type="ARBA" id="ARBA00022448"/>
    </source>
</evidence>
<dbReference type="Proteomes" id="UP000070133">
    <property type="component" value="Unassembled WGS sequence"/>
</dbReference>
<keyword evidence="5 8" id="KW-1133">Transmembrane helix</keyword>
<keyword evidence="6" id="KW-0406">Ion transport</keyword>
<dbReference type="InterPro" id="IPR044880">
    <property type="entry name" value="NCX_ion-bd_dom_sf"/>
</dbReference>
<accession>A0A139HBQ2</accession>
<reference evidence="10 11" key="1">
    <citation type="submission" date="2015-07" db="EMBL/GenBank/DDBJ databases">
        <title>Comparative genomics of the Sigatoka disease complex on banana suggests a link between parallel evolutionary changes in Pseudocercospora fijiensis and Pseudocercospora eumusae and increased virulence on the banana host.</title>
        <authorList>
            <person name="Chang T.-C."/>
            <person name="Salvucci A."/>
            <person name="Crous P.W."/>
            <person name="Stergiopoulos I."/>
        </authorList>
    </citation>
    <scope>NUCLEOTIDE SEQUENCE [LARGE SCALE GENOMIC DNA]</scope>
    <source>
        <strain evidence="10 11">CBS 114824</strain>
    </source>
</reference>
<name>A0A139HBQ2_9PEZI</name>
<dbReference type="GO" id="GO:0005774">
    <property type="term" value="C:vacuolar membrane"/>
    <property type="evidence" value="ECO:0007669"/>
    <property type="project" value="UniProtKB-ARBA"/>
</dbReference>
<dbReference type="GO" id="GO:0006874">
    <property type="term" value="P:intracellular calcium ion homeostasis"/>
    <property type="evidence" value="ECO:0007669"/>
    <property type="project" value="TreeGrafter"/>
</dbReference>
<proteinExistence type="inferred from homology"/>
<comment type="subcellular location">
    <subcellularLocation>
        <location evidence="1">Endomembrane system</location>
        <topology evidence="1">Multi-pass membrane protein</topology>
    </subcellularLocation>
</comment>
<feature type="transmembrane region" description="Helical" evidence="8">
    <location>
        <begin position="192"/>
        <end position="213"/>
    </location>
</feature>
<evidence type="ECO:0000256" key="7">
    <source>
        <dbReference type="ARBA" id="ARBA00023136"/>
    </source>
</evidence>
<feature type="transmembrane region" description="Helical" evidence="8">
    <location>
        <begin position="219"/>
        <end position="241"/>
    </location>
</feature>
<comment type="caution">
    <text evidence="10">The sequence shown here is derived from an EMBL/GenBank/DDBJ whole genome shotgun (WGS) entry which is preliminary data.</text>
</comment>
<dbReference type="PANTHER" id="PTHR31503:SF22">
    <property type="entry name" value="VACUOLAR CALCIUM ION TRANSPORTER"/>
    <property type="match status" value="1"/>
</dbReference>
<dbReference type="OrthoDB" id="190846at2759"/>
<dbReference type="InterPro" id="IPR004837">
    <property type="entry name" value="NaCa_Exmemb"/>
</dbReference>
<dbReference type="InterPro" id="IPR004713">
    <property type="entry name" value="CaH_exchang"/>
</dbReference>
<feature type="transmembrane region" description="Helical" evidence="8">
    <location>
        <begin position="253"/>
        <end position="276"/>
    </location>
</feature>
<feature type="transmembrane region" description="Helical" evidence="8">
    <location>
        <begin position="439"/>
        <end position="456"/>
    </location>
</feature>
<dbReference type="Gene3D" id="1.20.1420.30">
    <property type="entry name" value="NCX, central ion-binding region"/>
    <property type="match status" value="1"/>
</dbReference>
<feature type="domain" description="Sodium/calcium exchanger membrane region" evidence="9">
    <location>
        <begin position="345"/>
        <end position="480"/>
    </location>
</feature>
<evidence type="ECO:0000313" key="10">
    <source>
        <dbReference type="EMBL" id="KXS99879.1"/>
    </source>
</evidence>
<dbReference type="GO" id="GO:0015369">
    <property type="term" value="F:calcium:proton antiporter activity"/>
    <property type="evidence" value="ECO:0007669"/>
    <property type="project" value="TreeGrafter"/>
</dbReference>
<dbReference type="STRING" id="321146.A0A139HBQ2"/>
<feature type="transmembrane region" description="Helical" evidence="8">
    <location>
        <begin position="151"/>
        <end position="171"/>
    </location>
</feature>
<evidence type="ECO:0000256" key="5">
    <source>
        <dbReference type="ARBA" id="ARBA00022989"/>
    </source>
</evidence>
<keyword evidence="11" id="KW-1185">Reference proteome</keyword>
<evidence type="ECO:0000256" key="4">
    <source>
        <dbReference type="ARBA" id="ARBA00022692"/>
    </source>
</evidence>
<evidence type="ECO:0000256" key="6">
    <source>
        <dbReference type="ARBA" id="ARBA00023065"/>
    </source>
</evidence>
<evidence type="ECO:0000259" key="9">
    <source>
        <dbReference type="Pfam" id="PF01699"/>
    </source>
</evidence>
<feature type="domain" description="Sodium/calcium exchanger membrane region" evidence="9">
    <location>
        <begin position="192"/>
        <end position="307"/>
    </location>
</feature>
<keyword evidence="7 8" id="KW-0472">Membrane</keyword>
<organism evidence="10 11">
    <name type="scientific">Pseudocercospora eumusae</name>
    <dbReference type="NCBI Taxonomy" id="321146"/>
    <lineage>
        <taxon>Eukaryota</taxon>
        <taxon>Fungi</taxon>
        <taxon>Dikarya</taxon>
        <taxon>Ascomycota</taxon>
        <taxon>Pezizomycotina</taxon>
        <taxon>Dothideomycetes</taxon>
        <taxon>Dothideomycetidae</taxon>
        <taxon>Mycosphaerellales</taxon>
        <taxon>Mycosphaerellaceae</taxon>
        <taxon>Pseudocercospora</taxon>
    </lineage>
</organism>
<feature type="transmembrane region" description="Helical" evidence="8">
    <location>
        <begin position="373"/>
        <end position="392"/>
    </location>
</feature>
<evidence type="ECO:0000256" key="2">
    <source>
        <dbReference type="ARBA" id="ARBA00008170"/>
    </source>
</evidence>
<feature type="transmembrane region" description="Helical" evidence="8">
    <location>
        <begin position="124"/>
        <end position="145"/>
    </location>
</feature>
<gene>
    <name evidence="10" type="ORF">AC578_4472</name>
</gene>
<comment type="similarity">
    <text evidence="2">Belongs to the Ca(2+):cation antiporter (CaCA) (TC 2.A.19) family.</text>
</comment>
<evidence type="ECO:0000313" key="11">
    <source>
        <dbReference type="Proteomes" id="UP000070133"/>
    </source>
</evidence>
<evidence type="ECO:0000256" key="8">
    <source>
        <dbReference type="SAM" id="Phobius"/>
    </source>
</evidence>
<dbReference type="AlphaFoldDB" id="A0A139HBQ2"/>
<feature type="transmembrane region" description="Helical" evidence="8">
    <location>
        <begin position="288"/>
        <end position="307"/>
    </location>
</feature>
<protein>
    <recommendedName>
        <fullName evidence="9">Sodium/calcium exchanger membrane region domain-containing protein</fullName>
    </recommendedName>
</protein>
<keyword evidence="4 8" id="KW-0812">Transmembrane</keyword>
<dbReference type="GO" id="GO:0012505">
    <property type="term" value="C:endomembrane system"/>
    <property type="evidence" value="ECO:0007669"/>
    <property type="project" value="UniProtKB-SubCell"/>
</dbReference>
<dbReference type="Pfam" id="PF01699">
    <property type="entry name" value="Na_Ca_ex"/>
    <property type="match status" value="2"/>
</dbReference>
<feature type="transmembrane region" description="Helical" evidence="8">
    <location>
        <begin position="338"/>
        <end position="361"/>
    </location>
</feature>
<dbReference type="EMBL" id="LFZN01000084">
    <property type="protein sequence ID" value="KXS99879.1"/>
    <property type="molecule type" value="Genomic_DNA"/>
</dbReference>
<dbReference type="PANTHER" id="PTHR31503">
    <property type="entry name" value="VACUOLAR CALCIUM ION TRANSPORTER"/>
    <property type="match status" value="1"/>
</dbReference>
<feature type="transmembrane region" description="Helical" evidence="8">
    <location>
        <begin position="404"/>
        <end position="427"/>
    </location>
</feature>